<proteinExistence type="predicted"/>
<gene>
    <name evidence="3" type="ORF">GCM10009681_27120</name>
</gene>
<evidence type="ECO:0000256" key="2">
    <source>
        <dbReference type="SAM" id="Phobius"/>
    </source>
</evidence>
<comment type="caution">
    <text evidence="3">The sequence shown here is derived from an EMBL/GenBank/DDBJ whole genome shotgun (WGS) entry which is preliminary data.</text>
</comment>
<evidence type="ECO:0000256" key="1">
    <source>
        <dbReference type="SAM" id="MobiDB-lite"/>
    </source>
</evidence>
<reference evidence="3 4" key="1">
    <citation type="journal article" date="2019" name="Int. J. Syst. Evol. Microbiol.">
        <title>The Global Catalogue of Microorganisms (GCM) 10K type strain sequencing project: providing services to taxonomists for standard genome sequencing and annotation.</title>
        <authorList>
            <consortium name="The Broad Institute Genomics Platform"/>
            <consortium name="The Broad Institute Genome Sequencing Center for Infectious Disease"/>
            <person name="Wu L."/>
            <person name="Ma J."/>
        </authorList>
    </citation>
    <scope>NUCLEOTIDE SEQUENCE [LARGE SCALE GENOMIC DNA]</scope>
    <source>
        <strain evidence="3 4">JCM 13249</strain>
    </source>
</reference>
<evidence type="ECO:0008006" key="5">
    <source>
        <dbReference type="Google" id="ProtNLM"/>
    </source>
</evidence>
<organism evidence="3 4">
    <name type="scientific">Luedemannella helvata</name>
    <dbReference type="NCBI Taxonomy" id="349315"/>
    <lineage>
        <taxon>Bacteria</taxon>
        <taxon>Bacillati</taxon>
        <taxon>Actinomycetota</taxon>
        <taxon>Actinomycetes</taxon>
        <taxon>Micromonosporales</taxon>
        <taxon>Micromonosporaceae</taxon>
        <taxon>Luedemannella</taxon>
    </lineage>
</organism>
<feature type="transmembrane region" description="Helical" evidence="2">
    <location>
        <begin position="20"/>
        <end position="42"/>
    </location>
</feature>
<feature type="region of interest" description="Disordered" evidence="1">
    <location>
        <begin position="48"/>
        <end position="74"/>
    </location>
</feature>
<dbReference type="EMBL" id="BAAALS010000011">
    <property type="protein sequence ID" value="GAA1754499.1"/>
    <property type="molecule type" value="Genomic_DNA"/>
</dbReference>
<keyword evidence="2" id="KW-1133">Transmembrane helix</keyword>
<feature type="compositionally biased region" description="Low complexity" evidence="1">
    <location>
        <begin position="50"/>
        <end position="74"/>
    </location>
</feature>
<evidence type="ECO:0000313" key="4">
    <source>
        <dbReference type="Proteomes" id="UP001500655"/>
    </source>
</evidence>
<keyword evidence="4" id="KW-1185">Reference proteome</keyword>
<name>A0ABN2KF36_9ACTN</name>
<keyword evidence="2" id="KW-0472">Membrane</keyword>
<dbReference type="Proteomes" id="UP001500655">
    <property type="component" value="Unassembled WGS sequence"/>
</dbReference>
<keyword evidence="2" id="KW-0812">Transmembrane</keyword>
<evidence type="ECO:0000313" key="3">
    <source>
        <dbReference type="EMBL" id="GAA1754499.1"/>
    </source>
</evidence>
<sequence length="196" mass="20298">MSEPPTEPGKGNGGSFWTSLSGVMTAAATLLTAVVGACALVYQIAKDDPASQSAPPGQSAAQPDQDTTQTRAPRTTAAAVDVATALWHDTLSIGNSGVDFDVSPPNTKGGGALDIYDAGNVLSSPGDNIAKWTKTGQPTAADCADVLDRNAVNNIRVDVGVRFCLRTTKTGRIVYIRVLGENDDRPEVEATVWAAP</sequence>
<accession>A0ABN2KF36</accession>
<protein>
    <recommendedName>
        <fullName evidence="5">Serine/threonine protein kinase</fullName>
    </recommendedName>
</protein>
<dbReference type="RefSeq" id="WP_344081055.1">
    <property type="nucleotide sequence ID" value="NZ_BAAALS010000011.1"/>
</dbReference>